<dbReference type="Pfam" id="PF04616">
    <property type="entry name" value="Glyco_hydro_43"/>
    <property type="match status" value="1"/>
</dbReference>
<dbReference type="CDD" id="cd09001">
    <property type="entry name" value="GH43_FsAxh1-like"/>
    <property type="match status" value="1"/>
</dbReference>
<dbReference type="Pfam" id="PF14200">
    <property type="entry name" value="RicinB_lectin_2"/>
    <property type="match status" value="2"/>
</dbReference>
<gene>
    <name evidence="6" type="ORF">FDA94_20555</name>
</gene>
<dbReference type="Gene3D" id="2.80.10.50">
    <property type="match status" value="3"/>
</dbReference>
<dbReference type="InterPro" id="IPR023296">
    <property type="entry name" value="Glyco_hydro_beta-prop_sf"/>
</dbReference>
<evidence type="ECO:0000313" key="6">
    <source>
        <dbReference type="EMBL" id="TKK86861.1"/>
    </source>
</evidence>
<dbReference type="OrthoDB" id="9801455at2"/>
<feature type="chain" id="PRO_5020713465" evidence="4">
    <location>
        <begin position="30"/>
        <end position="687"/>
    </location>
</feature>
<dbReference type="InterPro" id="IPR000772">
    <property type="entry name" value="Ricin_B_lectin"/>
</dbReference>
<dbReference type="EMBL" id="SZQA01000019">
    <property type="protein sequence ID" value="TKK86861.1"/>
    <property type="molecule type" value="Genomic_DNA"/>
</dbReference>
<dbReference type="SUPFAM" id="SSF50370">
    <property type="entry name" value="Ricin B-like lectins"/>
    <property type="match status" value="1"/>
</dbReference>
<organism evidence="6 7">
    <name type="scientific">Herbidospora galbida</name>
    <dbReference type="NCBI Taxonomy" id="2575442"/>
    <lineage>
        <taxon>Bacteria</taxon>
        <taxon>Bacillati</taxon>
        <taxon>Actinomycetota</taxon>
        <taxon>Actinomycetes</taxon>
        <taxon>Streptosporangiales</taxon>
        <taxon>Streptosporangiaceae</taxon>
        <taxon>Herbidospora</taxon>
    </lineage>
</organism>
<dbReference type="AlphaFoldDB" id="A0A4U3MCS7"/>
<keyword evidence="7" id="KW-1185">Reference proteome</keyword>
<sequence>MEVPVRRLLAIISSLLLVGAFITTQQASAATVDTNAWYVLINRNSGKALDVYNLSTADGARITQWTRNNGNQQQWQFVDSGSGYYRVKSRLSGKVLDVSGVSTANGAAVVQWTDTNGTNQQWRLADSPDGYVRLIARHSNKALEVQSASTADGGNIVQYDDWGGTNQQWQLVPVGGATPTPTPTPTPNPGGNYTNPVVWQDFADGDIIRVGDAYYYSASTMHYSPGAPILRSYNLVDWEYAGHSVPRLDFDSGAYDLNGGRAYVKGIWASTLNYRPSNSTYYWYGCTEFNRTYVYTASAVDGTWTKRARMNQCYYDAGLLIDTNDTMYVAYGNGTISVAQLSADGLSQVRAQQVFQTPSSVGTLEGARFYKRGNYYYIWLTRPANGQYVLRSTSPWGPYTMQQVLLNMPSPISGGGTPHQGGLVQTQSGAWYYMSFVDAYPGGRVPALAPINWVNDWPVIQTVNGGWGVNYPKPNIQTNRTVASMIGPDTFSGSSLGHRWEWNHNPDTSRFSTGNGLRLQTATVTSDLYNARNTLTHRIQGPTSTATIELDYSQMANGDRAGLAMLRDQSAWIGVRRDNGAYRVSMTNGLTMNSSWATTGTGSEQAGANISGGKIWLRVNADIRPGSGRQARFSYSTDGTNFTALGPAFTLNNAWQFFMGYRFGIFNYATSALGGAVTVNRFDLTTP</sequence>
<dbReference type="PROSITE" id="PS50231">
    <property type="entry name" value="RICIN_B_LECTIN"/>
    <property type="match status" value="1"/>
</dbReference>
<dbReference type="Pfam" id="PF17851">
    <property type="entry name" value="GH43_C2"/>
    <property type="match status" value="1"/>
</dbReference>
<protein>
    <submittedName>
        <fullName evidence="6">Glycoside hydrolase</fullName>
    </submittedName>
</protein>
<dbReference type="GO" id="GO:0004553">
    <property type="term" value="F:hydrolase activity, hydrolyzing O-glycosyl compounds"/>
    <property type="evidence" value="ECO:0007669"/>
    <property type="project" value="InterPro"/>
</dbReference>
<evidence type="ECO:0000256" key="4">
    <source>
        <dbReference type="SAM" id="SignalP"/>
    </source>
</evidence>
<dbReference type="InterPro" id="IPR051795">
    <property type="entry name" value="Glycosyl_Hydrlase_43"/>
</dbReference>
<feature type="signal peptide" evidence="4">
    <location>
        <begin position="1"/>
        <end position="29"/>
    </location>
</feature>
<name>A0A4U3MCS7_9ACTN</name>
<accession>A0A4U3MCS7</accession>
<keyword evidence="2 6" id="KW-0378">Hydrolase</keyword>
<dbReference type="PANTHER" id="PTHR42812">
    <property type="entry name" value="BETA-XYLOSIDASE"/>
    <property type="match status" value="1"/>
</dbReference>
<dbReference type="Proteomes" id="UP000308705">
    <property type="component" value="Unassembled WGS sequence"/>
</dbReference>
<dbReference type="InterPro" id="IPR041542">
    <property type="entry name" value="GH43_C2"/>
</dbReference>
<evidence type="ECO:0000313" key="7">
    <source>
        <dbReference type="Proteomes" id="UP000308705"/>
    </source>
</evidence>
<comment type="similarity">
    <text evidence="1">Belongs to the glycosyl hydrolase 43 family.</text>
</comment>
<dbReference type="SUPFAM" id="SSF75005">
    <property type="entry name" value="Arabinanase/levansucrase/invertase"/>
    <property type="match status" value="1"/>
</dbReference>
<feature type="domain" description="Ricin B lectin" evidence="5">
    <location>
        <begin position="36"/>
        <end position="172"/>
    </location>
</feature>
<dbReference type="InterPro" id="IPR013320">
    <property type="entry name" value="ConA-like_dom_sf"/>
</dbReference>
<evidence type="ECO:0000256" key="1">
    <source>
        <dbReference type="ARBA" id="ARBA00009865"/>
    </source>
</evidence>
<dbReference type="CDD" id="cd23446">
    <property type="entry name" value="beta-trefoil_Ricin_1_3Gal43A"/>
    <property type="match status" value="1"/>
</dbReference>
<dbReference type="SMART" id="SM00458">
    <property type="entry name" value="RICIN"/>
    <property type="match status" value="1"/>
</dbReference>
<evidence type="ECO:0000256" key="2">
    <source>
        <dbReference type="ARBA" id="ARBA00022801"/>
    </source>
</evidence>
<keyword evidence="3" id="KW-0326">Glycosidase</keyword>
<dbReference type="InterPro" id="IPR035992">
    <property type="entry name" value="Ricin_B-like_lectins"/>
</dbReference>
<dbReference type="PANTHER" id="PTHR42812:SF15">
    <property type="entry name" value="HYDROLASE, PUTATIVE (AFU_ORTHOLOGUE AFUA_2G00930)-RELATED"/>
    <property type="match status" value="1"/>
</dbReference>
<evidence type="ECO:0000256" key="3">
    <source>
        <dbReference type="ARBA" id="ARBA00023295"/>
    </source>
</evidence>
<proteinExistence type="inferred from homology"/>
<dbReference type="Gene3D" id="2.115.10.20">
    <property type="entry name" value="Glycosyl hydrolase domain, family 43"/>
    <property type="match status" value="1"/>
</dbReference>
<reference evidence="6 7" key="1">
    <citation type="submission" date="2019-04" db="EMBL/GenBank/DDBJ databases">
        <title>Herbidospora sp. NEAU-GS14.nov., a novel actinomycete isolated from soil.</title>
        <authorList>
            <person name="Han L."/>
        </authorList>
    </citation>
    <scope>NUCLEOTIDE SEQUENCE [LARGE SCALE GENOMIC DNA]</scope>
    <source>
        <strain evidence="6 7">NEAU-GS14</strain>
    </source>
</reference>
<keyword evidence="4" id="KW-0732">Signal</keyword>
<dbReference type="Gene3D" id="2.60.120.200">
    <property type="match status" value="1"/>
</dbReference>
<dbReference type="InterPro" id="IPR006710">
    <property type="entry name" value="Glyco_hydro_43"/>
</dbReference>
<evidence type="ECO:0000259" key="5">
    <source>
        <dbReference type="SMART" id="SM00458"/>
    </source>
</evidence>
<dbReference type="SUPFAM" id="SSF49899">
    <property type="entry name" value="Concanavalin A-like lectins/glucanases"/>
    <property type="match status" value="1"/>
</dbReference>
<dbReference type="GO" id="GO:0005975">
    <property type="term" value="P:carbohydrate metabolic process"/>
    <property type="evidence" value="ECO:0007669"/>
    <property type="project" value="InterPro"/>
</dbReference>
<comment type="caution">
    <text evidence="6">The sequence shown here is derived from an EMBL/GenBank/DDBJ whole genome shotgun (WGS) entry which is preliminary data.</text>
</comment>